<dbReference type="EMBL" id="QXGC01000560">
    <property type="protein sequence ID" value="KAE9229821.1"/>
    <property type="molecule type" value="Genomic_DNA"/>
</dbReference>
<feature type="region of interest" description="Disordered" evidence="1">
    <location>
        <begin position="42"/>
        <end position="67"/>
    </location>
</feature>
<reference evidence="2 4" key="1">
    <citation type="submission" date="2018-08" db="EMBL/GenBank/DDBJ databases">
        <title>Genomic investigation of the strawberry pathogen Phytophthora fragariae indicates pathogenicity is determined by transcriptional variation in three key races.</title>
        <authorList>
            <person name="Adams T.M."/>
            <person name="Armitage A.D."/>
            <person name="Sobczyk M.K."/>
            <person name="Bates H.J."/>
            <person name="Dunwell J.M."/>
            <person name="Nellist C.F."/>
            <person name="Harrison R.J."/>
        </authorList>
    </citation>
    <scope>NUCLEOTIDE SEQUENCE [LARGE SCALE GENOMIC DNA]</scope>
    <source>
        <strain evidence="2 4">BC-1</strain>
        <strain evidence="3 5">BC-23</strain>
    </source>
</reference>
<comment type="caution">
    <text evidence="2">The sequence shown here is derived from an EMBL/GenBank/DDBJ whole genome shotgun (WGS) entry which is preliminary data.</text>
</comment>
<dbReference type="EMBL" id="QXGD01000817">
    <property type="protein sequence ID" value="KAE9223544.1"/>
    <property type="molecule type" value="Genomic_DNA"/>
</dbReference>
<accession>A0A6A3YSX4</accession>
<evidence type="ECO:0000313" key="4">
    <source>
        <dbReference type="Proteomes" id="UP000440367"/>
    </source>
</evidence>
<organism evidence="2 4">
    <name type="scientific">Phytophthora fragariae</name>
    <dbReference type="NCBI Taxonomy" id="53985"/>
    <lineage>
        <taxon>Eukaryota</taxon>
        <taxon>Sar</taxon>
        <taxon>Stramenopiles</taxon>
        <taxon>Oomycota</taxon>
        <taxon>Peronosporomycetes</taxon>
        <taxon>Peronosporales</taxon>
        <taxon>Peronosporaceae</taxon>
        <taxon>Phytophthora</taxon>
    </lineage>
</organism>
<evidence type="ECO:0000256" key="1">
    <source>
        <dbReference type="SAM" id="MobiDB-lite"/>
    </source>
</evidence>
<name>A0A6A3YSX4_9STRA</name>
<gene>
    <name evidence="2" type="ORF">PF002_g14936</name>
    <name evidence="3" type="ORF">PF004_g10666</name>
</gene>
<protein>
    <submittedName>
        <fullName evidence="2">Uncharacterized protein</fullName>
    </submittedName>
</protein>
<evidence type="ECO:0000313" key="5">
    <source>
        <dbReference type="Proteomes" id="UP000476176"/>
    </source>
</evidence>
<sequence length="99" mass="10282">MLIARWRIPLAIARPSGVVMSGSVRSGRAGFVAMALGPPWSARLPSSASPSEAAAGNGWGSPPPDPVEYKPSLIRSSCSPLSPRVMVSSIGSITNPFHQ</sequence>
<feature type="compositionally biased region" description="Low complexity" evidence="1">
    <location>
        <begin position="42"/>
        <end position="55"/>
    </location>
</feature>
<dbReference type="AlphaFoldDB" id="A0A6A3YSX4"/>
<dbReference type="Proteomes" id="UP000440367">
    <property type="component" value="Unassembled WGS sequence"/>
</dbReference>
<dbReference type="Proteomes" id="UP000476176">
    <property type="component" value="Unassembled WGS sequence"/>
</dbReference>
<evidence type="ECO:0000313" key="2">
    <source>
        <dbReference type="EMBL" id="KAE9223544.1"/>
    </source>
</evidence>
<proteinExistence type="predicted"/>
<evidence type="ECO:0000313" key="3">
    <source>
        <dbReference type="EMBL" id="KAE9229821.1"/>
    </source>
</evidence>